<dbReference type="STRING" id="1801990.A2V69_02995"/>
<dbReference type="Pfam" id="PF11104">
    <property type="entry name" value="PilM_2"/>
    <property type="match status" value="1"/>
</dbReference>
<protein>
    <recommendedName>
        <fullName evidence="3">SHS2 domain-containing protein</fullName>
    </recommendedName>
</protein>
<dbReference type="PANTHER" id="PTHR32432:SF3">
    <property type="entry name" value="ETHANOLAMINE UTILIZATION PROTEIN EUTJ"/>
    <property type="match status" value="1"/>
</dbReference>
<dbReference type="InterPro" id="IPR050696">
    <property type="entry name" value="FtsA/MreB"/>
</dbReference>
<comment type="caution">
    <text evidence="1">The sequence shown here is derived from an EMBL/GenBank/DDBJ whole genome shotgun (WGS) entry which is preliminary data.</text>
</comment>
<evidence type="ECO:0008006" key="3">
    <source>
        <dbReference type="Google" id="ProtNLM"/>
    </source>
</evidence>
<reference evidence="1 2" key="1">
    <citation type="journal article" date="2016" name="Nat. Commun.">
        <title>Thousands of microbial genomes shed light on interconnected biogeochemical processes in an aquifer system.</title>
        <authorList>
            <person name="Anantharaman K."/>
            <person name="Brown C.T."/>
            <person name="Hug L.A."/>
            <person name="Sharon I."/>
            <person name="Castelle C.J."/>
            <person name="Probst A.J."/>
            <person name="Thomas B.C."/>
            <person name="Singh A."/>
            <person name="Wilkins M.J."/>
            <person name="Karaoz U."/>
            <person name="Brodie E.L."/>
            <person name="Williams K.H."/>
            <person name="Hubbard S.S."/>
            <person name="Banfield J.F."/>
        </authorList>
    </citation>
    <scope>NUCLEOTIDE SEQUENCE [LARGE SCALE GENOMIC DNA]</scope>
</reference>
<dbReference type="SUPFAM" id="SSF53067">
    <property type="entry name" value="Actin-like ATPase domain"/>
    <property type="match status" value="2"/>
</dbReference>
<sequence>MVQLFKKKIKSCLGIDIGTASIKIAQLKKEAEKFELETYGEISTKSYLERLNDAFQVTSLKTLEAVTRELLRVLLEKAETSTRQAVMTIPVFSSFVSVVEVPEMAEKELSHAIEFEARRYVPIPVSEVILDWRIIEAGLIKDDISPRPFKGKRILLIAVPTEVINKYLKIADNLGLKILALELESFSLARSLMSGDRSSACILDIGARASSFTIFDRGTIQMSHSLDIAGAEMTKSLSVGLGVASQRAEEFKVTFGLDHQENYERRKEIKELLHLPLEKIVDEIERMILSYQMKTDRKIEKLILNGGSASLVGLEDYIQKRLNIKAVVASPWSRVVYPTALQLVLRKIGPEFSVAVGAAMREG</sequence>
<evidence type="ECO:0000313" key="2">
    <source>
        <dbReference type="Proteomes" id="UP000177810"/>
    </source>
</evidence>
<name>A0A1G2F4E3_9BACT</name>
<proteinExistence type="predicted"/>
<gene>
    <name evidence="1" type="ORF">A2V69_02995</name>
</gene>
<dbReference type="PIRSF" id="PIRSF019169">
    <property type="entry name" value="PilM"/>
    <property type="match status" value="1"/>
</dbReference>
<dbReference type="AlphaFoldDB" id="A0A1G2F4E3"/>
<dbReference type="PANTHER" id="PTHR32432">
    <property type="entry name" value="CELL DIVISION PROTEIN FTSA-RELATED"/>
    <property type="match status" value="1"/>
</dbReference>
<dbReference type="EMBL" id="MHMT01000010">
    <property type="protein sequence ID" value="OGZ32945.1"/>
    <property type="molecule type" value="Genomic_DNA"/>
</dbReference>
<dbReference type="Gene3D" id="3.30.1490.300">
    <property type="match status" value="1"/>
</dbReference>
<dbReference type="InterPro" id="IPR005883">
    <property type="entry name" value="PilM"/>
</dbReference>
<dbReference type="InterPro" id="IPR043129">
    <property type="entry name" value="ATPase_NBD"/>
</dbReference>
<dbReference type="Gene3D" id="3.30.420.40">
    <property type="match status" value="2"/>
</dbReference>
<dbReference type="NCBIfam" id="TIGR01175">
    <property type="entry name" value="pilM"/>
    <property type="match status" value="1"/>
</dbReference>
<organism evidence="1 2">
    <name type="scientific">Candidatus Portnoybacteria bacterium RBG_13_40_8</name>
    <dbReference type="NCBI Taxonomy" id="1801990"/>
    <lineage>
        <taxon>Bacteria</taxon>
        <taxon>Candidatus Portnoyibacteriota</taxon>
    </lineage>
</organism>
<evidence type="ECO:0000313" key="1">
    <source>
        <dbReference type="EMBL" id="OGZ32945.1"/>
    </source>
</evidence>
<dbReference type="Proteomes" id="UP000177810">
    <property type="component" value="Unassembled WGS sequence"/>
</dbReference>
<accession>A0A1G2F4E3</accession>
<dbReference type="CDD" id="cd24049">
    <property type="entry name" value="ASKHA_NBD_PilM"/>
    <property type="match status" value="1"/>
</dbReference>